<evidence type="ECO:0000313" key="2">
    <source>
        <dbReference type="Proteomes" id="UP000322524"/>
    </source>
</evidence>
<protein>
    <submittedName>
        <fullName evidence="1">Uncharacterized protein</fullName>
    </submittedName>
</protein>
<sequence>MNPDSSTITKETALKIAKRMIHYKVTNDLDIISSVVDVCKEDVVDYLKKPTKFKKALQSNITGPG</sequence>
<dbReference type="Proteomes" id="UP000322524">
    <property type="component" value="Unassembled WGS sequence"/>
</dbReference>
<dbReference type="RefSeq" id="WP_148988192.1">
    <property type="nucleotide sequence ID" value="NZ_VTEV01000004.1"/>
</dbReference>
<reference evidence="1 2" key="1">
    <citation type="submission" date="2019-08" db="EMBL/GenBank/DDBJ databases">
        <title>Bacillus genomes from the desert of Cuatro Cienegas, Coahuila.</title>
        <authorList>
            <person name="Olmedo-Alvarez G."/>
        </authorList>
    </citation>
    <scope>NUCLEOTIDE SEQUENCE [LARGE SCALE GENOMIC DNA]</scope>
    <source>
        <strain evidence="1 2">CH28_1T</strain>
    </source>
</reference>
<comment type="caution">
    <text evidence="1">The sequence shown here is derived from an EMBL/GenBank/DDBJ whole genome shotgun (WGS) entry which is preliminary data.</text>
</comment>
<evidence type="ECO:0000313" key="1">
    <source>
        <dbReference type="EMBL" id="TYS68215.1"/>
    </source>
</evidence>
<dbReference type="AlphaFoldDB" id="A0A5D4SY38"/>
<organism evidence="1 2">
    <name type="scientific">Sutcliffiella horikoshii</name>
    <dbReference type="NCBI Taxonomy" id="79883"/>
    <lineage>
        <taxon>Bacteria</taxon>
        <taxon>Bacillati</taxon>
        <taxon>Bacillota</taxon>
        <taxon>Bacilli</taxon>
        <taxon>Bacillales</taxon>
        <taxon>Bacillaceae</taxon>
        <taxon>Sutcliffiella</taxon>
    </lineage>
</organism>
<proteinExistence type="predicted"/>
<dbReference type="EMBL" id="VTEV01000004">
    <property type="protein sequence ID" value="TYS68215.1"/>
    <property type="molecule type" value="Genomic_DNA"/>
</dbReference>
<name>A0A5D4SY38_9BACI</name>
<accession>A0A5D4SY38</accession>
<dbReference type="OrthoDB" id="2919175at2"/>
<gene>
    <name evidence="1" type="ORF">FZC76_10750</name>
</gene>